<keyword evidence="2" id="KW-1185">Reference proteome</keyword>
<evidence type="ECO:0000313" key="2">
    <source>
        <dbReference type="Proteomes" id="UP001153269"/>
    </source>
</evidence>
<proteinExistence type="predicted"/>
<reference evidence="1" key="1">
    <citation type="submission" date="2020-03" db="EMBL/GenBank/DDBJ databases">
        <authorList>
            <person name="Weist P."/>
        </authorList>
    </citation>
    <scope>NUCLEOTIDE SEQUENCE</scope>
</reference>
<organism evidence="1 2">
    <name type="scientific">Pleuronectes platessa</name>
    <name type="common">European plaice</name>
    <dbReference type="NCBI Taxonomy" id="8262"/>
    <lineage>
        <taxon>Eukaryota</taxon>
        <taxon>Metazoa</taxon>
        <taxon>Chordata</taxon>
        <taxon>Craniata</taxon>
        <taxon>Vertebrata</taxon>
        <taxon>Euteleostomi</taxon>
        <taxon>Actinopterygii</taxon>
        <taxon>Neopterygii</taxon>
        <taxon>Teleostei</taxon>
        <taxon>Neoteleostei</taxon>
        <taxon>Acanthomorphata</taxon>
        <taxon>Carangaria</taxon>
        <taxon>Pleuronectiformes</taxon>
        <taxon>Pleuronectoidei</taxon>
        <taxon>Pleuronectidae</taxon>
        <taxon>Pleuronectes</taxon>
    </lineage>
</organism>
<evidence type="ECO:0000313" key="1">
    <source>
        <dbReference type="EMBL" id="CAB1448059.1"/>
    </source>
</evidence>
<dbReference type="EMBL" id="CADEAL010003964">
    <property type="protein sequence ID" value="CAB1448059.1"/>
    <property type="molecule type" value="Genomic_DNA"/>
</dbReference>
<dbReference type="Proteomes" id="UP001153269">
    <property type="component" value="Unassembled WGS sequence"/>
</dbReference>
<gene>
    <name evidence="1" type="ORF">PLEPLA_LOCUS35722</name>
</gene>
<name>A0A9N7VEP2_PLEPL</name>
<comment type="caution">
    <text evidence="1">The sequence shown here is derived from an EMBL/GenBank/DDBJ whole genome shotgun (WGS) entry which is preliminary data.</text>
</comment>
<accession>A0A9N7VEP2</accession>
<sequence length="147" mass="16241">MRMVRRSTGWRSRGCFPLGAGWTITSHYVGLELLQVFDCCWSGKLPWALWAVVLSFPPRTERQCGGLGHSAVVRPCIERRVIAPLIFNYGARHPHLEQARLGMSFSPLGWTPGWAVYGGGWALPPGGVNGPSRGTVSSLIHQRLMTE</sequence>
<protein>
    <submittedName>
        <fullName evidence="1">Uncharacterized protein</fullName>
    </submittedName>
</protein>
<dbReference type="AlphaFoldDB" id="A0A9N7VEP2"/>